<comment type="caution">
    <text evidence="2">Lacks conserved residue(s) required for the propagation of feature annotation.</text>
</comment>
<feature type="compositionally biased region" description="Polar residues" evidence="3">
    <location>
        <begin position="1"/>
        <end position="11"/>
    </location>
</feature>
<name>A0ABV5P4B7_9ACTN</name>
<accession>A0ABV5P4B7</accession>
<organism evidence="5 6">
    <name type="scientific">Nonomuraea salmonea</name>
    <dbReference type="NCBI Taxonomy" id="46181"/>
    <lineage>
        <taxon>Bacteria</taxon>
        <taxon>Bacillati</taxon>
        <taxon>Actinomycetota</taxon>
        <taxon>Actinomycetes</taxon>
        <taxon>Streptosporangiales</taxon>
        <taxon>Streptosporangiaceae</taxon>
        <taxon>Nonomuraea</taxon>
    </lineage>
</organism>
<keyword evidence="6" id="KW-1185">Reference proteome</keyword>
<evidence type="ECO:0000256" key="2">
    <source>
        <dbReference type="PROSITE-ProRule" id="PRU00335"/>
    </source>
</evidence>
<dbReference type="InterPro" id="IPR009057">
    <property type="entry name" value="Homeodomain-like_sf"/>
</dbReference>
<reference evidence="5 6" key="1">
    <citation type="submission" date="2024-09" db="EMBL/GenBank/DDBJ databases">
        <authorList>
            <person name="Sun Q."/>
            <person name="Mori K."/>
        </authorList>
    </citation>
    <scope>NUCLEOTIDE SEQUENCE [LARGE SCALE GENOMIC DNA]</scope>
    <source>
        <strain evidence="5 6">JCM 3324</strain>
    </source>
</reference>
<dbReference type="EMBL" id="JBHMCF010000061">
    <property type="protein sequence ID" value="MFB9477425.1"/>
    <property type="molecule type" value="Genomic_DNA"/>
</dbReference>
<keyword evidence="1 2" id="KW-0238">DNA-binding</keyword>
<protein>
    <submittedName>
        <fullName evidence="5">Helix-turn-helix domain-containing protein</fullName>
    </submittedName>
</protein>
<gene>
    <name evidence="5" type="ORF">ACFFR3_48690</name>
</gene>
<proteinExistence type="predicted"/>
<dbReference type="PROSITE" id="PS50977">
    <property type="entry name" value="HTH_TETR_2"/>
    <property type="match status" value="1"/>
</dbReference>
<sequence>MCSWTSSTSPSARHCLGDAASQEADPPVSGRLLGGLDRLRFVRSTDHAALVLCAEQGYARTTVEGIAARAGVSKKTIYR</sequence>
<dbReference type="SUPFAM" id="SSF46689">
    <property type="entry name" value="Homeodomain-like"/>
    <property type="match status" value="1"/>
</dbReference>
<dbReference type="Gene3D" id="1.10.10.60">
    <property type="entry name" value="Homeodomain-like"/>
    <property type="match status" value="1"/>
</dbReference>
<dbReference type="Pfam" id="PF00440">
    <property type="entry name" value="TetR_N"/>
    <property type="match status" value="1"/>
</dbReference>
<feature type="domain" description="HTH tetR-type" evidence="4">
    <location>
        <begin position="39"/>
        <end position="79"/>
    </location>
</feature>
<dbReference type="InterPro" id="IPR001647">
    <property type="entry name" value="HTH_TetR"/>
</dbReference>
<dbReference type="Proteomes" id="UP001589568">
    <property type="component" value="Unassembled WGS sequence"/>
</dbReference>
<evidence type="ECO:0000313" key="5">
    <source>
        <dbReference type="EMBL" id="MFB9477425.1"/>
    </source>
</evidence>
<evidence type="ECO:0000256" key="1">
    <source>
        <dbReference type="ARBA" id="ARBA00023125"/>
    </source>
</evidence>
<feature type="region of interest" description="Disordered" evidence="3">
    <location>
        <begin position="1"/>
        <end position="27"/>
    </location>
</feature>
<evidence type="ECO:0000313" key="6">
    <source>
        <dbReference type="Proteomes" id="UP001589568"/>
    </source>
</evidence>
<evidence type="ECO:0000259" key="4">
    <source>
        <dbReference type="PROSITE" id="PS50977"/>
    </source>
</evidence>
<evidence type="ECO:0000256" key="3">
    <source>
        <dbReference type="SAM" id="MobiDB-lite"/>
    </source>
</evidence>
<dbReference type="RefSeq" id="WP_379485420.1">
    <property type="nucleotide sequence ID" value="NZ_BAAAXS010000001.1"/>
</dbReference>
<comment type="caution">
    <text evidence="5">The sequence shown here is derived from an EMBL/GenBank/DDBJ whole genome shotgun (WGS) entry which is preliminary data.</text>
</comment>